<dbReference type="SUPFAM" id="SSF51161">
    <property type="entry name" value="Trimeric LpxA-like enzymes"/>
    <property type="match status" value="1"/>
</dbReference>
<keyword evidence="1" id="KW-0808">Transferase</keyword>
<reference evidence="3" key="1">
    <citation type="submission" date="2020-05" db="EMBL/GenBank/DDBJ databases">
        <authorList>
            <person name="Chiriac C."/>
            <person name="Salcher M."/>
            <person name="Ghai R."/>
            <person name="Kavagutti S V."/>
        </authorList>
    </citation>
    <scope>NUCLEOTIDE SEQUENCE</scope>
</reference>
<dbReference type="PANTHER" id="PTHR42811">
    <property type="entry name" value="SERINE ACETYLTRANSFERASE"/>
    <property type="match status" value="1"/>
</dbReference>
<evidence type="ECO:0000256" key="1">
    <source>
        <dbReference type="ARBA" id="ARBA00022679"/>
    </source>
</evidence>
<sequence length="235" mass="25373">MSGHGIGATDTLPAMVRVQRPDAFRWRGLANQNPGGLSFWELIREDFGAHGRVPTPGFRAIAVHRFGNWCKGVHPRVLRSPLDLLYRWMQRRVVRRHGIQLEYAAEIGRRVVIDHQNGILVQSLSRIGDGCRLRHNVTIGRRRSGDATCPVLGSNVDVGVGAVILGEVHVGDDAVIGANAVVVEDVPSGALAVGIPARIVRRAAPDHDAVRAESCAATTDGSRDDSGELAVVDVR</sequence>
<dbReference type="CDD" id="cd03354">
    <property type="entry name" value="LbH_SAT"/>
    <property type="match status" value="1"/>
</dbReference>
<accession>A0A6J6C6B0</accession>
<name>A0A6J6C6B0_9ZZZZ</name>
<proteinExistence type="predicted"/>
<dbReference type="GO" id="GO:0016746">
    <property type="term" value="F:acyltransferase activity"/>
    <property type="evidence" value="ECO:0007669"/>
    <property type="project" value="UniProtKB-KW"/>
</dbReference>
<gene>
    <name evidence="3" type="ORF">UFOPK1493_00722</name>
</gene>
<dbReference type="InterPro" id="IPR011004">
    <property type="entry name" value="Trimer_LpxA-like_sf"/>
</dbReference>
<dbReference type="PROSITE" id="PS00101">
    <property type="entry name" value="HEXAPEP_TRANSFERASES"/>
    <property type="match status" value="1"/>
</dbReference>
<dbReference type="Gene3D" id="2.160.10.10">
    <property type="entry name" value="Hexapeptide repeat proteins"/>
    <property type="match status" value="1"/>
</dbReference>
<organism evidence="3">
    <name type="scientific">freshwater metagenome</name>
    <dbReference type="NCBI Taxonomy" id="449393"/>
    <lineage>
        <taxon>unclassified sequences</taxon>
        <taxon>metagenomes</taxon>
        <taxon>ecological metagenomes</taxon>
    </lineage>
</organism>
<keyword evidence="2" id="KW-0012">Acyltransferase</keyword>
<dbReference type="InterPro" id="IPR018357">
    <property type="entry name" value="Hexapep_transf_CS"/>
</dbReference>
<protein>
    <submittedName>
        <fullName evidence="3">Unannotated protein</fullName>
    </submittedName>
</protein>
<evidence type="ECO:0000256" key="2">
    <source>
        <dbReference type="ARBA" id="ARBA00023315"/>
    </source>
</evidence>
<evidence type="ECO:0000313" key="3">
    <source>
        <dbReference type="EMBL" id="CAB4546527.1"/>
    </source>
</evidence>
<dbReference type="InterPro" id="IPR045304">
    <property type="entry name" value="LbH_SAT"/>
</dbReference>
<dbReference type="EMBL" id="CAEZSR010000016">
    <property type="protein sequence ID" value="CAB4546527.1"/>
    <property type="molecule type" value="Genomic_DNA"/>
</dbReference>
<dbReference type="AlphaFoldDB" id="A0A6J6C6B0"/>